<dbReference type="RefSeq" id="XP_026601888.1">
    <property type="nucleotide sequence ID" value="XM_026749856.1"/>
</dbReference>
<dbReference type="GO" id="GO:0016020">
    <property type="term" value="C:membrane"/>
    <property type="evidence" value="ECO:0007669"/>
    <property type="project" value="UniProtKB-SubCell"/>
</dbReference>
<proteinExistence type="predicted"/>
<dbReference type="GeneID" id="38118210"/>
<accession>A0A3D8RFE9</accession>
<evidence type="ECO:0000256" key="6">
    <source>
        <dbReference type="SAM" id="Phobius"/>
    </source>
</evidence>
<feature type="transmembrane region" description="Helical" evidence="6">
    <location>
        <begin position="488"/>
        <end position="511"/>
    </location>
</feature>
<evidence type="ECO:0000256" key="1">
    <source>
        <dbReference type="ARBA" id="ARBA00004167"/>
    </source>
</evidence>
<feature type="compositionally biased region" description="Low complexity" evidence="5">
    <location>
        <begin position="461"/>
        <end position="477"/>
    </location>
</feature>
<reference evidence="8 9" key="1">
    <citation type="journal article" date="2018" name="IMA Fungus">
        <title>IMA Genome-F 9: Draft genome sequence of Annulohypoxylon stygium, Aspergillus mulundensis, Berkeleyomyces basicola (syn. Thielaviopsis basicola), Ceratocystis smalleyi, two Cercospora beticola strains, Coleophoma cylindrospora, Fusarium fracticaudum, Phialophora cf. hyalina, and Morchella septimelata.</title>
        <authorList>
            <person name="Wingfield B.D."/>
            <person name="Bills G.F."/>
            <person name="Dong Y."/>
            <person name="Huang W."/>
            <person name="Nel W.J."/>
            <person name="Swalarsk-Parry B.S."/>
            <person name="Vaghefi N."/>
            <person name="Wilken P.M."/>
            <person name="An Z."/>
            <person name="de Beer Z.W."/>
            <person name="De Vos L."/>
            <person name="Chen L."/>
            <person name="Duong T.A."/>
            <person name="Gao Y."/>
            <person name="Hammerbacher A."/>
            <person name="Kikkert J.R."/>
            <person name="Li Y."/>
            <person name="Li H."/>
            <person name="Li K."/>
            <person name="Li Q."/>
            <person name="Liu X."/>
            <person name="Ma X."/>
            <person name="Naidoo K."/>
            <person name="Pethybridge S.J."/>
            <person name="Sun J."/>
            <person name="Steenkamp E.T."/>
            <person name="van der Nest M.A."/>
            <person name="van Wyk S."/>
            <person name="Wingfield M.J."/>
            <person name="Xiong C."/>
            <person name="Yue Q."/>
            <person name="Zhang X."/>
        </authorList>
    </citation>
    <scope>NUCLEOTIDE SEQUENCE [LARGE SCALE GENOMIC DNA]</scope>
    <source>
        <strain evidence="8 9">DSM 5745</strain>
    </source>
</reference>
<dbReference type="STRING" id="1810919.A0A3D8RFE9"/>
<evidence type="ECO:0000313" key="8">
    <source>
        <dbReference type="EMBL" id="RDW72668.1"/>
    </source>
</evidence>
<comment type="caution">
    <text evidence="8">The sequence shown here is derived from an EMBL/GenBank/DDBJ whole genome shotgun (WGS) entry which is preliminary data.</text>
</comment>
<feature type="compositionally biased region" description="Basic residues" evidence="5">
    <location>
        <begin position="143"/>
        <end position="155"/>
    </location>
</feature>
<keyword evidence="9" id="KW-1185">Reference proteome</keyword>
<evidence type="ECO:0000256" key="7">
    <source>
        <dbReference type="SAM" id="SignalP"/>
    </source>
</evidence>
<dbReference type="Proteomes" id="UP000256690">
    <property type="component" value="Unassembled WGS sequence"/>
</dbReference>
<sequence length="583" mass="61449">MPRTWFAVAVGLSFVNGAFGAEGDICYLSGTKSTIVNDRLYFLGGNYSTITAGGQDVQVEPSPSLYHLTLNSSHPSPSKHPSHPPSSTQPQSPPKHSRTKAPQTQTAATPTAPCGHSTTRSTRSAGVLQPILHSSEPDLALQHHNKTMDRRRRLRWRSEHRPPRIRLLRKRPRSTPAGGQSPHMGGLIRFDASDPNNLSWTNDTLTNGSYGVDVTNLHGAAMVYIPAAEAGMLVVVGGYMPLPTSRTQLAHIQPNCQITITATLAQNANPPIEADWQIGARPAPRLPTASPSALQGVLSTAPDGSAFHITAYGGWSRRDGRSYEDVHVLAIPAFEWIDASDVARVTNGEMDEGGDREIGRDALGNGGAWGDVHSGGRYVENGACGGSVSGDGDGEGDEDGEVYHPLRVARQFGYHTSATYEVSPVIYRDIGGDSTGGATKTIPAAGFADPTLASILQLRVSGSSAPSSPSDDPTSDAPDGESGTNTGAIAGVVVGGVAGLAAILALVWFVLRRKRKHLQQVSSGVAGGDVSPPVQDGTKTVQDKDKTDMPGLQGVPVVEMEAPVHSMRAELQDGGVSNRHELP</sequence>
<evidence type="ECO:0000256" key="2">
    <source>
        <dbReference type="ARBA" id="ARBA00022692"/>
    </source>
</evidence>
<keyword evidence="4 6" id="KW-0472">Membrane</keyword>
<feature type="region of interest" description="Disordered" evidence="5">
    <location>
        <begin position="520"/>
        <end position="553"/>
    </location>
</feature>
<dbReference type="InterPro" id="IPR051694">
    <property type="entry name" value="Immunoregulatory_rcpt-like"/>
</dbReference>
<dbReference type="OrthoDB" id="540004at2759"/>
<feature type="region of interest" description="Disordered" evidence="5">
    <location>
        <begin position="460"/>
        <end position="483"/>
    </location>
</feature>
<feature type="compositionally biased region" description="Low complexity" evidence="5">
    <location>
        <begin position="101"/>
        <end position="113"/>
    </location>
</feature>
<dbReference type="PANTHER" id="PTHR15549">
    <property type="entry name" value="PAIRED IMMUNOGLOBULIN-LIKE TYPE 2 RECEPTOR"/>
    <property type="match status" value="1"/>
</dbReference>
<protein>
    <submittedName>
        <fullName evidence="8">Uncharacterized protein</fullName>
    </submittedName>
</protein>
<evidence type="ECO:0000313" key="9">
    <source>
        <dbReference type="Proteomes" id="UP000256690"/>
    </source>
</evidence>
<evidence type="ECO:0000256" key="3">
    <source>
        <dbReference type="ARBA" id="ARBA00022989"/>
    </source>
</evidence>
<evidence type="ECO:0000256" key="5">
    <source>
        <dbReference type="SAM" id="MobiDB-lite"/>
    </source>
</evidence>
<dbReference type="AlphaFoldDB" id="A0A3D8RFE9"/>
<feature type="chain" id="PRO_5017722301" evidence="7">
    <location>
        <begin position="21"/>
        <end position="583"/>
    </location>
</feature>
<gene>
    <name evidence="8" type="ORF">DSM5745_07840</name>
</gene>
<feature type="signal peptide" evidence="7">
    <location>
        <begin position="1"/>
        <end position="20"/>
    </location>
</feature>
<keyword evidence="7" id="KW-0732">Signal</keyword>
<organism evidence="8 9">
    <name type="scientific">Aspergillus mulundensis</name>
    <dbReference type="NCBI Taxonomy" id="1810919"/>
    <lineage>
        <taxon>Eukaryota</taxon>
        <taxon>Fungi</taxon>
        <taxon>Dikarya</taxon>
        <taxon>Ascomycota</taxon>
        <taxon>Pezizomycotina</taxon>
        <taxon>Eurotiomycetes</taxon>
        <taxon>Eurotiomycetidae</taxon>
        <taxon>Eurotiales</taxon>
        <taxon>Aspergillaceae</taxon>
        <taxon>Aspergillus</taxon>
        <taxon>Aspergillus subgen. Nidulantes</taxon>
    </lineage>
</organism>
<feature type="compositionally biased region" description="Basic residues" evidence="5">
    <location>
        <begin position="163"/>
        <end position="173"/>
    </location>
</feature>
<dbReference type="GO" id="GO:0071944">
    <property type="term" value="C:cell periphery"/>
    <property type="evidence" value="ECO:0007669"/>
    <property type="project" value="UniProtKB-ARBA"/>
</dbReference>
<feature type="region of interest" description="Disordered" evidence="5">
    <location>
        <begin position="66"/>
        <end position="186"/>
    </location>
</feature>
<name>A0A3D8RFE9_9EURO</name>
<dbReference type="EMBL" id="PVWQ01000009">
    <property type="protein sequence ID" value="RDW72668.1"/>
    <property type="molecule type" value="Genomic_DNA"/>
</dbReference>
<evidence type="ECO:0000256" key="4">
    <source>
        <dbReference type="ARBA" id="ARBA00023136"/>
    </source>
</evidence>
<keyword evidence="3 6" id="KW-1133">Transmembrane helix</keyword>
<comment type="subcellular location">
    <subcellularLocation>
        <location evidence="1">Membrane</location>
        <topology evidence="1">Single-pass membrane protein</topology>
    </subcellularLocation>
</comment>
<keyword evidence="2 6" id="KW-0812">Transmembrane</keyword>